<keyword evidence="6" id="KW-0995">Kinetochore</keyword>
<keyword evidence="5" id="KW-0498">Mitosis</keyword>
<name>A0A6J2X0I9_CHACN</name>
<keyword evidence="8" id="KW-0131">Cell cycle</keyword>
<keyword evidence="4" id="KW-0132">Cell division</keyword>
<organism evidence="11 12">
    <name type="scientific">Chanos chanos</name>
    <name type="common">Milkfish</name>
    <name type="synonym">Mugil chanos</name>
    <dbReference type="NCBI Taxonomy" id="29144"/>
    <lineage>
        <taxon>Eukaryota</taxon>
        <taxon>Metazoa</taxon>
        <taxon>Chordata</taxon>
        <taxon>Craniata</taxon>
        <taxon>Vertebrata</taxon>
        <taxon>Euteleostomi</taxon>
        <taxon>Actinopterygii</taxon>
        <taxon>Neopterygii</taxon>
        <taxon>Teleostei</taxon>
        <taxon>Ostariophysi</taxon>
        <taxon>Gonorynchiformes</taxon>
        <taxon>Chanidae</taxon>
        <taxon>Chanos</taxon>
    </lineage>
</organism>
<dbReference type="OrthoDB" id="18453at2759"/>
<dbReference type="GeneID" id="115830181"/>
<feature type="compositionally biased region" description="Basic and acidic residues" evidence="10">
    <location>
        <begin position="19"/>
        <end position="30"/>
    </location>
</feature>
<evidence type="ECO:0000256" key="9">
    <source>
        <dbReference type="ARBA" id="ARBA00023328"/>
    </source>
</evidence>
<dbReference type="InterPro" id="IPR007128">
    <property type="entry name" value="PMF1/Nnf1"/>
</dbReference>
<dbReference type="GO" id="GO:0007059">
    <property type="term" value="P:chromosome segregation"/>
    <property type="evidence" value="ECO:0007669"/>
    <property type="project" value="TreeGrafter"/>
</dbReference>
<evidence type="ECO:0000256" key="7">
    <source>
        <dbReference type="ARBA" id="ARBA00023242"/>
    </source>
</evidence>
<dbReference type="PANTHER" id="PTHR15459:SF3">
    <property type="entry name" value="POLYAMINE-MODULATED FACTOR 1"/>
    <property type="match status" value="1"/>
</dbReference>
<evidence type="ECO:0000256" key="10">
    <source>
        <dbReference type="SAM" id="MobiDB-lite"/>
    </source>
</evidence>
<keyword evidence="9" id="KW-0137">Centromere</keyword>
<dbReference type="RefSeq" id="XP_030650095.1">
    <property type="nucleotide sequence ID" value="XM_030794235.1"/>
</dbReference>
<sequence>MEESEKCMDKEPVLGGCDPDQRNASGEHDSAQSTAPENEPVKSAESEPTRSRLKLFNKVMEKSFQRLITDASFQRFARSFHPLYKQNKQMTEAIHKQFISDLQKSIQEDISRVIEEGELHIKLDELDKLEELAKNTTQPAWRPSGCPERDLSSSLVPYFQAQEEYLCRELRKLQKENTALAERVQAGRQAIVQTEQRITATVEEWKASVGDMEAFVSSVCPSETFDF</sequence>
<dbReference type="GO" id="GO:0000444">
    <property type="term" value="C:MIS12/MIND type complex"/>
    <property type="evidence" value="ECO:0007669"/>
    <property type="project" value="InterPro"/>
</dbReference>
<evidence type="ECO:0000256" key="4">
    <source>
        <dbReference type="ARBA" id="ARBA00022618"/>
    </source>
</evidence>
<keyword evidence="3" id="KW-0158">Chromosome</keyword>
<dbReference type="CTD" id="11243"/>
<evidence type="ECO:0000256" key="1">
    <source>
        <dbReference type="ARBA" id="ARBA00004123"/>
    </source>
</evidence>
<proteinExistence type="predicted"/>
<dbReference type="GO" id="GO:0051301">
    <property type="term" value="P:cell division"/>
    <property type="evidence" value="ECO:0007669"/>
    <property type="project" value="UniProtKB-KW"/>
</dbReference>
<evidence type="ECO:0000313" key="11">
    <source>
        <dbReference type="Proteomes" id="UP000504632"/>
    </source>
</evidence>
<comment type="subcellular location">
    <subcellularLocation>
        <location evidence="2">Chromosome</location>
        <location evidence="2">Centromere</location>
        <location evidence="2">Kinetochore</location>
    </subcellularLocation>
    <subcellularLocation>
        <location evidence="1">Nucleus</location>
    </subcellularLocation>
</comment>
<dbReference type="Pfam" id="PF03980">
    <property type="entry name" value="Nnf1"/>
    <property type="match status" value="1"/>
</dbReference>
<gene>
    <name evidence="12" type="primary">pmf1</name>
</gene>
<feature type="compositionally biased region" description="Basic and acidic residues" evidence="10">
    <location>
        <begin position="1"/>
        <end position="12"/>
    </location>
</feature>
<evidence type="ECO:0000256" key="8">
    <source>
        <dbReference type="ARBA" id="ARBA00023306"/>
    </source>
</evidence>
<dbReference type="AlphaFoldDB" id="A0A6J2X0I9"/>
<evidence type="ECO:0000256" key="6">
    <source>
        <dbReference type="ARBA" id="ARBA00022838"/>
    </source>
</evidence>
<evidence type="ECO:0000256" key="2">
    <source>
        <dbReference type="ARBA" id="ARBA00004629"/>
    </source>
</evidence>
<dbReference type="Proteomes" id="UP000504632">
    <property type="component" value="Chromosome 1"/>
</dbReference>
<accession>A0A6J2X0I9</accession>
<evidence type="ECO:0000256" key="3">
    <source>
        <dbReference type="ARBA" id="ARBA00022454"/>
    </source>
</evidence>
<dbReference type="GO" id="GO:0005634">
    <property type="term" value="C:nucleus"/>
    <property type="evidence" value="ECO:0007669"/>
    <property type="project" value="UniProtKB-SubCell"/>
</dbReference>
<keyword evidence="7" id="KW-0539">Nucleus</keyword>
<dbReference type="PANTHER" id="PTHR15459">
    <property type="entry name" value="POLYAMINE-MODULATED FACTOR 1"/>
    <property type="match status" value="1"/>
</dbReference>
<keyword evidence="11" id="KW-1185">Reference proteome</keyword>
<dbReference type="InParanoid" id="A0A6J2X0I9"/>
<reference evidence="12" key="1">
    <citation type="submission" date="2025-08" db="UniProtKB">
        <authorList>
            <consortium name="RefSeq"/>
        </authorList>
    </citation>
    <scope>IDENTIFICATION</scope>
</reference>
<protein>
    <submittedName>
        <fullName evidence="12">Polyamine-modulated factor 1</fullName>
    </submittedName>
</protein>
<feature type="compositionally biased region" description="Basic and acidic residues" evidence="10">
    <location>
        <begin position="39"/>
        <end position="50"/>
    </location>
</feature>
<evidence type="ECO:0000256" key="5">
    <source>
        <dbReference type="ARBA" id="ARBA00022776"/>
    </source>
</evidence>
<feature type="region of interest" description="Disordered" evidence="10">
    <location>
        <begin position="1"/>
        <end position="50"/>
    </location>
</feature>
<evidence type="ECO:0000313" key="12">
    <source>
        <dbReference type="RefSeq" id="XP_030650095.1"/>
    </source>
</evidence>